<dbReference type="EMBL" id="AP026867">
    <property type="protein sequence ID" value="BDS13330.1"/>
    <property type="molecule type" value="Genomic_DNA"/>
</dbReference>
<dbReference type="Pfam" id="PF13585">
    <property type="entry name" value="CHU_C"/>
    <property type="match status" value="1"/>
</dbReference>
<evidence type="ECO:0000313" key="4">
    <source>
        <dbReference type="EMBL" id="BDS13330.1"/>
    </source>
</evidence>
<feature type="domain" description="HYR" evidence="3">
    <location>
        <begin position="1409"/>
        <end position="1495"/>
    </location>
</feature>
<reference evidence="4" key="1">
    <citation type="submission" date="2022-09" db="EMBL/GenBank/DDBJ databases">
        <title>Aureispira anguillicida sp. nov., isolated from Leptocephalus of Japanese eel Anguilla japonica.</title>
        <authorList>
            <person name="Yuasa K."/>
            <person name="Mekata T."/>
            <person name="Ikunari K."/>
        </authorList>
    </citation>
    <scope>NUCLEOTIDE SEQUENCE</scope>
    <source>
        <strain evidence="4">EL160426</strain>
    </source>
</reference>
<dbReference type="InterPro" id="IPR026341">
    <property type="entry name" value="T9SS_type_B"/>
</dbReference>
<dbReference type="KEGG" id="aup:AsAng_0040660"/>
<feature type="chain" id="PRO_5037779519" evidence="2">
    <location>
        <begin position="29"/>
        <end position="2351"/>
    </location>
</feature>
<gene>
    <name evidence="4" type="ORF">AsAng_0040660</name>
</gene>
<dbReference type="Proteomes" id="UP001060919">
    <property type="component" value="Chromosome"/>
</dbReference>
<evidence type="ECO:0000256" key="2">
    <source>
        <dbReference type="SAM" id="SignalP"/>
    </source>
</evidence>
<dbReference type="PANTHER" id="PTHR24273">
    <property type="entry name" value="FI04643P-RELATED"/>
    <property type="match status" value="1"/>
</dbReference>
<sequence>MEKKLCSFPKGSLLLCLLILLVTYSSNAQLSNYQQVTTKCYTGPTLSMGNTTGTLVGNINFSPTDIPLGHKIADVIVEIVWSKTDDGSCTATTGVPADLSHVGFVIQAPFGTTRYLATSALTGPFASPLTSSSFTGLSNIIQDTIVFKDGASSLLPAGLPVLGRDTVRPNNNPLAAYYGANPHGSWSVGGIDDAPLSGPQLCIHSYCITIVTCDANQLKASCKTNPVITLGATGTHNFDFLDLDSISDVSCLVKNITFSPASVNCSDAGTTVPVTMTIRDHLDSIDHCTSMVSVLDNTTPVIANCFPSIWGDLYLGTDGRDTFWADSIVVVDNCGPLIKQVRPFSGGPWRPYMVFNCVTGFQQFSAQITDPSGNVHSCNLIVNVRDTVAPTAVCGQDTVFLTTNLNGATTVSAVDLDGGSFDICPPVIGRWIGHQFAPPPVYTCADLGIDTVRLIVADASGNLDTCDNAIVVVVDTIPPTAICRNDTIYLNASGNATAYAANINNNSVDTCGIDSININGAPSILFDCSHVNTAQPAVLNVFDASGNTDSCIGWVTVMDTLPPIANCKNASLYIDGTGTATLSADSLNNNSIDLCTGTHLSFEIAGNPTATFDCSNLATNPNTVVLTVIDSFGNSSTCSATVTLWDTISPVANCAASTIYLNQSGIATLSATQLSAGSWDNCSIADSFVNVVGNGFTTFNCSAIFTPQTATLIVQDAQGNSNSCSATVDVIDTIAPTALCEASITAQLNATGLVTITPASIDSNSTDNCGLVEYLINNTSSVTYTCADLGTQVAHLSVRDSSGNITTCASQVVVQDNIAPIVSCQTTTAYLNLSGVVSVVPNDVLVYPATSDNCGISTVSFSGGSNVTYTCDSLGTRFVSVLVTDNFGNTSNCVTTITVLDTVAPVASCRPVPYTVQLDSFGVGCVTPLDIDNGSFDLCHLDTMLVNGVDSLCFNCSSLGTSAVTLSLIDSSGNQSSCLANVIVADVVNPTAICHDTTIYLGATGVVNIFPADIDAGSTDNCTFSRSINGLTSMSYTCSQAGIHSVQLIITDNSNNVAQCPANITIVDSIVPVASCITPAQLNVYLDSSCFVSIPAAMLNNGSTDNCNLTASSYTVGGVLNTTFNATNLSTNPNVVTLTVTDPSGNTSSCHTSVIVRDTIKPIVTCVADTVQLDVTGNATVLPSMVNGGSIDNCTNGLVYTLNGQGTLNFDCTNLGLNNVTLTAMDSSGNASSCATTIWVEDDIAPNASCRPTMVLNLNSGGTFGVLDANLVDLGSSDNCTIVSTLLSQDTFTCNDIYTNPHTVTLLVMDASGNVDSCTSQITVADNTFPTASCQTATVYLGTGIVNVTPATVLVPPTGDNCNSLTATFAGHGNNIVYTCDSIGIHSVQVIVTDISGNTASCVTSITVLDTVPPVANCSSLPYTVQLDTMGNGWVTPQDINSGSFDFCGIHTMLVNGTDSFAYSCANTGTTAVTLSVLDGSGNQNNCVANIIVNDPINPTALCHDTMLYLGNTGITTITPNLIDAGSSDNCAFTATVNGLPSVNFNCSQVGTNTVQLIITDISGNTTQCAANITILDTIPPTANCIGPGILTVYLDNTCFASIPSTLLNNGSTDNCSSSLNFTVGGLPNATFNATNVTNNPNPITLVVRDATGNTSTCITTVIVTDTINPIVNCRPDTIQLTGPNVVVNPLMINAGTSDNCSVPNLTINGQPSLTLDCSHLGATNVTLIGTDISGNVDSCTTTVYLEDVAAPVANCHLNTTVFIDPSTNLATLQVMDVDNGSIDNCSITNYSLSTNTFDCSALAVNPHAVKMFVTDQSGNRDSCITQVTVRDTISPTAVCLNDTLFFSGTTIHVNAIDFDGGSVDNCALQGFSLSQDTFNCPDIGLNSIVLTVTDSSGNTGNCIAEITVLDTTASAFAGNAQILCTTDSTYLSASSVSGTLLGTWTTHSGATITNPNDPNSLVYNLPVGMNVFYWTLSNATCSNLSTDSVIIHVILPSPDLANAGLDQNWCEDTTINLAASPLTTSTGQWLQSTAQANTGVLIDQPADSVTAVNGLVAGNSYVFVWELTNSFCGVHATDTIIVTIDAIPTDQAIAGPDVTCSPDSLNMAAMVSTLGQGLWSTPSSAIIVDPDSATTLVKNFTQDTSMMIWSLSNGVCTNYSSDTMYIILDDVWPRATMDSFNLIPDGSIATVDAILNDTLPPNWDIMIHTPMIDGQMTSLGNGQFEVDINGAVLNQYFIYEICNSDCPVVCDTALVTIGIQPPGDCYTPTAFTPNGDGRNDFFVIPCLSNTNEKGALYIFNRWGNVVFETDNYQSDWDGTHRNQPLPDGVYFYILQIEGKQPQNGSIEIKR</sequence>
<keyword evidence="1" id="KW-0677">Repeat</keyword>
<feature type="domain" description="HYR" evidence="3">
    <location>
        <begin position="295"/>
        <end position="386"/>
    </location>
</feature>
<dbReference type="RefSeq" id="WP_264788613.1">
    <property type="nucleotide sequence ID" value="NZ_AP026867.1"/>
</dbReference>
<keyword evidence="5" id="KW-1185">Reference proteome</keyword>
<name>A0A916DVA2_9BACT</name>
<dbReference type="InterPro" id="IPR003410">
    <property type="entry name" value="HYR_dom"/>
</dbReference>
<dbReference type="PROSITE" id="PS50825">
    <property type="entry name" value="HYR"/>
    <property type="match status" value="3"/>
</dbReference>
<feature type="signal peptide" evidence="2">
    <location>
        <begin position="1"/>
        <end position="28"/>
    </location>
</feature>
<accession>A0A916DVA2</accession>
<feature type="domain" description="HYR" evidence="3">
    <location>
        <begin position="1747"/>
        <end position="1832"/>
    </location>
</feature>
<organism evidence="4 5">
    <name type="scientific">Aureispira anguillae</name>
    <dbReference type="NCBI Taxonomy" id="2864201"/>
    <lineage>
        <taxon>Bacteria</taxon>
        <taxon>Pseudomonadati</taxon>
        <taxon>Bacteroidota</taxon>
        <taxon>Saprospiria</taxon>
        <taxon>Saprospirales</taxon>
        <taxon>Saprospiraceae</taxon>
        <taxon>Aureispira</taxon>
    </lineage>
</organism>
<protein>
    <submittedName>
        <fullName evidence="4">Gliding motility-associated C-terminal domain-containing protein</fullName>
    </submittedName>
</protein>
<evidence type="ECO:0000256" key="1">
    <source>
        <dbReference type="ARBA" id="ARBA00022737"/>
    </source>
</evidence>
<keyword evidence="2" id="KW-0732">Signal</keyword>
<evidence type="ECO:0000313" key="5">
    <source>
        <dbReference type="Proteomes" id="UP001060919"/>
    </source>
</evidence>
<evidence type="ECO:0000259" key="3">
    <source>
        <dbReference type="PROSITE" id="PS50825"/>
    </source>
</evidence>
<dbReference type="NCBIfam" id="TIGR04131">
    <property type="entry name" value="Bac_Flav_CTERM"/>
    <property type="match status" value="1"/>
</dbReference>
<dbReference type="PANTHER" id="PTHR24273:SF32">
    <property type="entry name" value="HYALIN"/>
    <property type="match status" value="1"/>
</dbReference>
<proteinExistence type="predicted"/>